<gene>
    <name evidence="1" type="ORF">KDW_45630</name>
</gene>
<dbReference type="InterPro" id="IPR012338">
    <property type="entry name" value="Beta-lactam/transpept-like"/>
</dbReference>
<evidence type="ECO:0000313" key="2">
    <source>
        <dbReference type="Proteomes" id="UP000326912"/>
    </source>
</evidence>
<comment type="caution">
    <text evidence="1">The sequence shown here is derived from an EMBL/GenBank/DDBJ whole genome shotgun (WGS) entry which is preliminary data.</text>
</comment>
<dbReference type="EMBL" id="BKZW01000002">
    <property type="protein sequence ID" value="GER90401.1"/>
    <property type="molecule type" value="Genomic_DNA"/>
</dbReference>
<protein>
    <recommendedName>
        <fullName evidence="3">Penicillin-binding protein transpeptidase domain-containing protein</fullName>
    </recommendedName>
</protein>
<dbReference type="Gene3D" id="3.40.710.10">
    <property type="entry name" value="DD-peptidase/beta-lactamase superfamily"/>
    <property type="match status" value="1"/>
</dbReference>
<sequence length="113" mass="12188">MAAVTTCGSGWHVSQNFGYQSSVAGKTGTAELGGGKDPHGWMITQAPFTLHNADQMPALTIVAMRENGGEGAYAVGPNIWKMYNEIFDKGYVKATMPAPLYSQSYCPPNNLWQ</sequence>
<proteinExistence type="predicted"/>
<evidence type="ECO:0008006" key="3">
    <source>
        <dbReference type="Google" id="ProtNLM"/>
    </source>
</evidence>
<name>A0A5J4KVC3_9CHLR</name>
<dbReference type="SUPFAM" id="SSF56601">
    <property type="entry name" value="beta-lactamase/transpeptidase-like"/>
    <property type="match status" value="1"/>
</dbReference>
<evidence type="ECO:0000313" key="1">
    <source>
        <dbReference type="EMBL" id="GER90401.1"/>
    </source>
</evidence>
<dbReference type="Proteomes" id="UP000326912">
    <property type="component" value="Unassembled WGS sequence"/>
</dbReference>
<dbReference type="AlphaFoldDB" id="A0A5J4KVC3"/>
<dbReference type="RefSeq" id="WP_269822499.1">
    <property type="nucleotide sequence ID" value="NZ_BKZW01000002.1"/>
</dbReference>
<organism evidence="1 2">
    <name type="scientific">Dictyobacter vulcani</name>
    <dbReference type="NCBI Taxonomy" id="2607529"/>
    <lineage>
        <taxon>Bacteria</taxon>
        <taxon>Bacillati</taxon>
        <taxon>Chloroflexota</taxon>
        <taxon>Ktedonobacteria</taxon>
        <taxon>Ktedonobacterales</taxon>
        <taxon>Dictyobacteraceae</taxon>
        <taxon>Dictyobacter</taxon>
    </lineage>
</organism>
<keyword evidence="2" id="KW-1185">Reference proteome</keyword>
<accession>A0A5J4KVC3</accession>
<reference evidence="1 2" key="1">
    <citation type="submission" date="2019-10" db="EMBL/GenBank/DDBJ databases">
        <title>Dictyobacter vulcani sp. nov., within the class Ktedonobacteria, isolated from soil of volcanic Mt. Zao.</title>
        <authorList>
            <person name="Zheng Y."/>
            <person name="Wang C.M."/>
            <person name="Sakai Y."/>
            <person name="Abe K."/>
            <person name="Yokota A."/>
            <person name="Yabe S."/>
        </authorList>
    </citation>
    <scope>NUCLEOTIDE SEQUENCE [LARGE SCALE GENOMIC DNA]</scope>
    <source>
        <strain evidence="1 2">W12</strain>
    </source>
</reference>